<dbReference type="EMBL" id="JQ245707">
    <property type="protein sequence ID" value="AEZ65631.1"/>
    <property type="molecule type" value="Genomic_DNA"/>
</dbReference>
<dbReference type="RefSeq" id="YP_007006044.1">
    <property type="nucleotide sequence ID" value="NC_019516.2"/>
</dbReference>
<dbReference type="GeneID" id="73726271"/>
<organism evidence="1 2">
    <name type="scientific">Cyanophage S-TIM5</name>
    <dbReference type="NCBI Taxonomy" id="1137745"/>
    <lineage>
        <taxon>Viruses</taxon>
        <taxon>Duplodnaviria</taxon>
        <taxon>Heunggongvirae</taxon>
        <taxon>Uroviricota</taxon>
        <taxon>Caudoviricetes</taxon>
        <taxon>Aurunvirus</taxon>
        <taxon>Aurunvirus STIM5</taxon>
    </lineage>
</organism>
<dbReference type="KEGG" id="vg:73726271"/>
<evidence type="ECO:0000313" key="1">
    <source>
        <dbReference type="EMBL" id="AEZ65631.1"/>
    </source>
</evidence>
<name>H6WG86_9CAUD</name>
<dbReference type="Proteomes" id="UP000007178">
    <property type="component" value="Segment"/>
</dbReference>
<protein>
    <submittedName>
        <fullName evidence="1">Uncharacterized protein</fullName>
    </submittedName>
</protein>
<keyword evidence="2" id="KW-1185">Reference proteome</keyword>
<reference evidence="1 2" key="1">
    <citation type="journal article" date="2012" name="Proc. Natl. Acad. Sci. U.S.A.">
        <title>A novel lineage of myoviruses infecting cyanobacteria is widespread in the oceans.</title>
        <authorList>
            <person name="Sabehi G."/>
            <person name="Shaulov L."/>
            <person name="Silver D.H."/>
            <person name="Yanai I."/>
            <person name="Harel A."/>
            <person name="Lindell D."/>
        </authorList>
    </citation>
    <scope>NUCLEOTIDE SEQUENCE [LARGE SCALE GENOMIC DNA]</scope>
</reference>
<proteinExistence type="predicted"/>
<evidence type="ECO:0000313" key="2">
    <source>
        <dbReference type="Proteomes" id="UP000007178"/>
    </source>
</evidence>
<sequence length="38" mass="4742">MELFQDRVFLFFEFEVHTIKSLFHEVYNIFFLCELHAT</sequence>
<accession>H6WG86</accession>